<gene>
    <name evidence="1" type="ORF">HDF22_005062</name>
</gene>
<comment type="caution">
    <text evidence="1">The sequence shown here is derived from an EMBL/GenBank/DDBJ whole genome shotgun (WGS) entry which is preliminary data.</text>
</comment>
<dbReference type="Proteomes" id="UP000548326">
    <property type="component" value="Unassembled WGS sequence"/>
</dbReference>
<evidence type="ECO:0000313" key="1">
    <source>
        <dbReference type="EMBL" id="MBB6130916.1"/>
    </source>
</evidence>
<proteinExistence type="predicted"/>
<evidence type="ECO:0000313" key="2">
    <source>
        <dbReference type="Proteomes" id="UP000548326"/>
    </source>
</evidence>
<protein>
    <submittedName>
        <fullName evidence="1">Uncharacterized protein</fullName>
    </submittedName>
</protein>
<organism evidence="1 2">
    <name type="scientific">Mucilaginibacter lappiensis</name>
    <dbReference type="NCBI Taxonomy" id="354630"/>
    <lineage>
        <taxon>Bacteria</taxon>
        <taxon>Pseudomonadati</taxon>
        <taxon>Bacteroidota</taxon>
        <taxon>Sphingobacteriia</taxon>
        <taxon>Sphingobacteriales</taxon>
        <taxon>Sphingobacteriaceae</taxon>
        <taxon>Mucilaginibacter</taxon>
    </lineage>
</organism>
<dbReference type="EMBL" id="JACHCA010000018">
    <property type="protein sequence ID" value="MBB6130916.1"/>
    <property type="molecule type" value="Genomic_DNA"/>
</dbReference>
<dbReference type="RefSeq" id="WP_183589575.1">
    <property type="nucleotide sequence ID" value="NZ_JACHCA010000018.1"/>
</dbReference>
<sequence>MDHRFILSMASIITTPSKIKALIRACIRALYLERESNPFLNVLIFRYLKVVELAYYTNHSLIFGIDKSLYNFKHIIENEK</sequence>
<dbReference type="AlphaFoldDB" id="A0A841JMU3"/>
<name>A0A841JMU3_9SPHI</name>
<accession>A0A841JMU3</accession>
<reference evidence="1 2" key="1">
    <citation type="submission" date="2020-08" db="EMBL/GenBank/DDBJ databases">
        <title>Genomic Encyclopedia of Type Strains, Phase IV (KMG-V): Genome sequencing to study the core and pangenomes of soil and plant-associated prokaryotes.</title>
        <authorList>
            <person name="Whitman W."/>
        </authorList>
    </citation>
    <scope>NUCLEOTIDE SEQUENCE [LARGE SCALE GENOMIC DNA]</scope>
    <source>
        <strain evidence="1 2">MP601</strain>
    </source>
</reference>